<name>A0ABX1SMD2_9PSEU</name>
<keyword evidence="1" id="KW-0812">Transmembrane</keyword>
<reference evidence="2 3" key="1">
    <citation type="submission" date="2020-04" db="EMBL/GenBank/DDBJ databases">
        <authorList>
            <person name="Klaysubun C."/>
            <person name="Duangmal K."/>
            <person name="Lipun K."/>
        </authorList>
    </citation>
    <scope>NUCLEOTIDE SEQUENCE [LARGE SCALE GENOMIC DNA]</scope>
    <source>
        <strain evidence="2 3">K10HN5</strain>
    </source>
</reference>
<evidence type="ECO:0000313" key="3">
    <source>
        <dbReference type="Proteomes" id="UP000820669"/>
    </source>
</evidence>
<evidence type="ECO:0000313" key="2">
    <source>
        <dbReference type="EMBL" id="NMI01435.1"/>
    </source>
</evidence>
<comment type="caution">
    <text evidence="2">The sequence shown here is derived from an EMBL/GenBank/DDBJ whole genome shotgun (WGS) entry which is preliminary data.</text>
</comment>
<dbReference type="InterPro" id="IPR021903">
    <property type="entry name" value="DUF3515"/>
</dbReference>
<proteinExistence type="predicted"/>
<sequence>MRTESGTGQPERLRPAVIVAIALPVLLAVAVAAISITLRIRGVTGDTTPPPAETGPLAVAPVNAPGAGTPECAALLAALPSTLPGDGGTLPSRPQAAPAQPGVLAWAASPRPVVLRCGMPRPAELNPTSALLEVNGVRWLQLTDAAPDSALTSYVAVDRPVYVVLTAPNAAGSGPLQVVSDTIRTTLPAAPVAVR</sequence>
<dbReference type="Proteomes" id="UP000820669">
    <property type="component" value="Unassembled WGS sequence"/>
</dbReference>
<gene>
    <name evidence="2" type="ORF">HF526_29685</name>
</gene>
<keyword evidence="1" id="KW-1133">Transmembrane helix</keyword>
<evidence type="ECO:0000256" key="1">
    <source>
        <dbReference type="SAM" id="Phobius"/>
    </source>
</evidence>
<dbReference type="EMBL" id="JAAXLA010000085">
    <property type="protein sequence ID" value="NMI01435.1"/>
    <property type="molecule type" value="Genomic_DNA"/>
</dbReference>
<keyword evidence="1" id="KW-0472">Membrane</keyword>
<organism evidence="2 3">
    <name type="scientific">Pseudonocardia acidicola</name>
    <dbReference type="NCBI Taxonomy" id="2724939"/>
    <lineage>
        <taxon>Bacteria</taxon>
        <taxon>Bacillati</taxon>
        <taxon>Actinomycetota</taxon>
        <taxon>Actinomycetes</taxon>
        <taxon>Pseudonocardiales</taxon>
        <taxon>Pseudonocardiaceae</taxon>
        <taxon>Pseudonocardia</taxon>
    </lineage>
</organism>
<dbReference type="RefSeq" id="WP_169384896.1">
    <property type="nucleotide sequence ID" value="NZ_JAAXLA010000085.1"/>
</dbReference>
<keyword evidence="3" id="KW-1185">Reference proteome</keyword>
<feature type="transmembrane region" description="Helical" evidence="1">
    <location>
        <begin position="16"/>
        <end position="38"/>
    </location>
</feature>
<dbReference type="Pfam" id="PF12028">
    <property type="entry name" value="DUF3515"/>
    <property type="match status" value="1"/>
</dbReference>
<accession>A0ABX1SMD2</accession>
<protein>
    <submittedName>
        <fullName evidence="2">DUF3515 domain-containing protein</fullName>
    </submittedName>
</protein>